<keyword evidence="1" id="KW-0346">Stress response</keyword>
<evidence type="ECO:0000313" key="1">
    <source>
        <dbReference type="EMBL" id="KAI4838219.1"/>
    </source>
</evidence>
<organism evidence="1 2">
    <name type="scientific">Plasmodium brasilianum</name>
    <dbReference type="NCBI Taxonomy" id="5824"/>
    <lineage>
        <taxon>Eukaryota</taxon>
        <taxon>Sar</taxon>
        <taxon>Alveolata</taxon>
        <taxon>Apicomplexa</taxon>
        <taxon>Aconoidasida</taxon>
        <taxon>Haemosporida</taxon>
        <taxon>Plasmodiidae</taxon>
        <taxon>Plasmodium</taxon>
        <taxon>Plasmodium (Plasmodium)</taxon>
    </lineage>
</organism>
<dbReference type="EMBL" id="CM043777">
    <property type="protein sequence ID" value="KAI4838219.1"/>
    <property type="molecule type" value="Genomic_DNA"/>
</dbReference>
<comment type="caution">
    <text evidence="1">The sequence shown here is derived from an EMBL/GenBank/DDBJ whole genome shotgun (WGS) entry which is preliminary data.</text>
</comment>
<protein>
    <submittedName>
        <fullName evidence="1">Heat shock protein J2</fullName>
    </submittedName>
</protein>
<evidence type="ECO:0000313" key="2">
    <source>
        <dbReference type="Proteomes" id="UP001056978"/>
    </source>
</evidence>
<reference evidence="1" key="1">
    <citation type="submission" date="2022-06" db="EMBL/GenBank/DDBJ databases">
        <title>The First Complete Genome of the Simian Malaria Parasite Plasmodium brasilianum.</title>
        <authorList>
            <person name="Bajic M."/>
            <person name="Ravishankar S."/>
        </authorList>
    </citation>
    <scope>NUCLEOTIDE SEQUENCE</scope>
    <source>
        <strain evidence="1">Bolivian I</strain>
    </source>
</reference>
<dbReference type="Proteomes" id="UP001056978">
    <property type="component" value="Chromosome 9"/>
</dbReference>
<name>A0ACB9Y8B8_PLABR</name>
<accession>A0ACB9Y8B8</accession>
<sequence>MNVGNVKRRKKITNFHPVILLILSFFLSFANGMDYYKRLGIKRNATKEEISKAYRKLAKEYHPDVAPHKEKDFIEIANAYETLSDPEKRKLYDMYGENYSDSNQGFGGGGFGGQGFGGGGFGGHGFHFDQDVVNEIFRQFASGGRGGEGRTGNFHFKFSSSNHGSSGPNFNHPPFENEYEDIYKNEILKINSKNLDSIINDITYVLVINFYSPSCSHCKSFKKMYLRFTKKFEGYINFAVVNCQDEKSICRKYNVKSLPHIILMKKNKTYETFYGQRTEDSLMSFINNHIPYSYVEVSNGKKLDKFLTKNVDIPKVIFFISYNDNTVMLKALSLEFEKRIDMAVIYNKNYNIMKLFKNRNIKTPSLLLVEDIDNMSGDITQLKNFDFNVLSLKLSHIFAQSRLQNNLYGHITTYQQLTKKKYESGQCSEKDSQICFLILKLLNNSYKQFDQDIKKVASNFSSDPIKILYINIFDQPYILESFGLTNTCTHSNCLILVAFRPKRQRFRVFDGEVNMNSVHNFVDSVVSGAISINQNLKRRLKNHDVIEIRWRSAVDNISYEHKDKHKDEHKDKHKDEHKDKHKDKHKDERKDKHKDERKDKHKDEHKDKNKDKHKDEHKDEQIQI</sequence>
<gene>
    <name evidence="1" type="ORF">MKS88_002692</name>
</gene>
<proteinExistence type="predicted"/>
<keyword evidence="2" id="KW-1185">Reference proteome</keyword>